<sequence length="79" mass="8546">MTLTGTVNSGTWIVEAVTAPAPQGGFACRISITQSEPERPFGHAFAHHRSFDTEAAAVLDGLREGMLWADLKNLHAFHV</sequence>
<organism evidence="1 2">
    <name type="scientific">Paraburkholderia caffeinitolerans</name>
    <dbReference type="NCBI Taxonomy" id="1723730"/>
    <lineage>
        <taxon>Bacteria</taxon>
        <taxon>Pseudomonadati</taxon>
        <taxon>Pseudomonadota</taxon>
        <taxon>Betaproteobacteria</taxon>
        <taxon>Burkholderiales</taxon>
        <taxon>Burkholderiaceae</taxon>
        <taxon>Paraburkholderia</taxon>
    </lineage>
</organism>
<dbReference type="RefSeq" id="WP_129564440.1">
    <property type="nucleotide sequence ID" value="NZ_CADIKL010000028.1"/>
</dbReference>
<accession>A0A6J5GIX6</accession>
<keyword evidence="2" id="KW-1185">Reference proteome</keyword>
<dbReference type="EMBL" id="CADIKL010000028">
    <property type="protein sequence ID" value="CAB3798967.1"/>
    <property type="molecule type" value="Genomic_DNA"/>
</dbReference>
<dbReference type="AlphaFoldDB" id="A0A6J5GIX6"/>
<reference evidence="1 2" key="1">
    <citation type="submission" date="2020-04" db="EMBL/GenBank/DDBJ databases">
        <authorList>
            <person name="De Canck E."/>
        </authorList>
    </citation>
    <scope>NUCLEOTIDE SEQUENCE [LARGE SCALE GENOMIC DNA]</scope>
    <source>
        <strain evidence="1 2">LMG 28688</strain>
    </source>
</reference>
<evidence type="ECO:0000313" key="1">
    <source>
        <dbReference type="EMBL" id="CAB3798967.1"/>
    </source>
</evidence>
<proteinExistence type="predicted"/>
<dbReference type="Proteomes" id="UP000494119">
    <property type="component" value="Unassembled WGS sequence"/>
</dbReference>
<evidence type="ECO:0000313" key="2">
    <source>
        <dbReference type="Proteomes" id="UP000494119"/>
    </source>
</evidence>
<evidence type="ECO:0008006" key="3">
    <source>
        <dbReference type="Google" id="ProtNLM"/>
    </source>
</evidence>
<protein>
    <recommendedName>
        <fullName evidence="3">UDP-glucose 4-epimerase</fullName>
    </recommendedName>
</protein>
<gene>
    <name evidence="1" type="ORF">LMG28688_04858</name>
</gene>
<name>A0A6J5GIX6_9BURK</name>